<organism evidence="7 8">
    <name type="scientific">Candidatus Magnetoglobus multicellularis str. Araruama</name>
    <dbReference type="NCBI Taxonomy" id="890399"/>
    <lineage>
        <taxon>Bacteria</taxon>
        <taxon>Pseudomonadati</taxon>
        <taxon>Thermodesulfobacteriota</taxon>
        <taxon>Desulfobacteria</taxon>
        <taxon>Desulfobacterales</taxon>
        <taxon>Desulfobacteraceae</taxon>
        <taxon>Candidatus Magnetoglobus</taxon>
    </lineage>
</organism>
<dbReference type="InterPro" id="IPR013525">
    <property type="entry name" value="ABC2_TM"/>
</dbReference>
<feature type="transmembrane region" description="Helical" evidence="5">
    <location>
        <begin position="93"/>
        <end position="117"/>
    </location>
</feature>
<evidence type="ECO:0000256" key="5">
    <source>
        <dbReference type="SAM" id="Phobius"/>
    </source>
</evidence>
<dbReference type="PANTHER" id="PTHR43332">
    <property type="entry name" value="INNER MEMBRANE TRANSPORT PERMEASE YADH-RELATED"/>
    <property type="match status" value="1"/>
</dbReference>
<dbReference type="Pfam" id="PF01061">
    <property type="entry name" value="ABC2_membrane"/>
    <property type="match status" value="1"/>
</dbReference>
<sequence>MGREMIIDGHTYMEFLIPGLMAMSSMTQAFAIATEINVARFYWHIFEEFQAAPVSNVSYVSGEVLAGMTRAFCSVVVILFLGSLFGVRLSLNLYFWAALFLNSFVFASLAVGMAMLVKSHADQGMLTNFIITPMAFFGRHIFSHRSLTCLGPKDYMVSAPFPCIRCCTYGIFWSTTRFTFIWTVADYWHCILFYGDSMCGKG</sequence>
<name>A0A1V1P9C3_9BACT</name>
<keyword evidence="4 5" id="KW-0472">Membrane</keyword>
<reference evidence="8" key="1">
    <citation type="submission" date="2012-11" db="EMBL/GenBank/DDBJ databases">
        <authorList>
            <person name="Lucero-Rivera Y.E."/>
            <person name="Tovar-Ramirez D."/>
        </authorList>
    </citation>
    <scope>NUCLEOTIDE SEQUENCE [LARGE SCALE GENOMIC DNA]</scope>
    <source>
        <strain evidence="8">Araruama</strain>
    </source>
</reference>
<dbReference type="Proteomes" id="UP000189670">
    <property type="component" value="Unassembled WGS sequence"/>
</dbReference>
<dbReference type="GO" id="GO:0005886">
    <property type="term" value="C:plasma membrane"/>
    <property type="evidence" value="ECO:0007669"/>
    <property type="project" value="TreeGrafter"/>
</dbReference>
<gene>
    <name evidence="7" type="ORF">OMM_08155</name>
</gene>
<evidence type="ECO:0000259" key="6">
    <source>
        <dbReference type="Pfam" id="PF01061"/>
    </source>
</evidence>
<keyword evidence="2 5" id="KW-0812">Transmembrane</keyword>
<feature type="transmembrane region" description="Helical" evidence="5">
    <location>
        <begin position="64"/>
        <end position="87"/>
    </location>
</feature>
<feature type="domain" description="ABC-2 type transporter transmembrane" evidence="6">
    <location>
        <begin position="16"/>
        <end position="140"/>
    </location>
</feature>
<evidence type="ECO:0000256" key="1">
    <source>
        <dbReference type="ARBA" id="ARBA00004141"/>
    </source>
</evidence>
<dbReference type="InterPro" id="IPR052522">
    <property type="entry name" value="ABC-2_transport_permease"/>
</dbReference>
<comment type="subcellular location">
    <subcellularLocation>
        <location evidence="1">Membrane</location>
        <topology evidence="1">Multi-pass membrane protein</topology>
    </subcellularLocation>
</comment>
<dbReference type="GO" id="GO:0140359">
    <property type="term" value="F:ABC-type transporter activity"/>
    <property type="evidence" value="ECO:0007669"/>
    <property type="project" value="InterPro"/>
</dbReference>
<evidence type="ECO:0000313" key="7">
    <source>
        <dbReference type="EMBL" id="ETR71388.1"/>
    </source>
</evidence>
<comment type="caution">
    <text evidence="7">The sequence shown here is derived from an EMBL/GenBank/DDBJ whole genome shotgun (WGS) entry which is preliminary data.</text>
</comment>
<proteinExistence type="predicted"/>
<feature type="transmembrane region" description="Helical" evidence="5">
    <location>
        <begin position="20"/>
        <end position="43"/>
    </location>
</feature>
<dbReference type="AlphaFoldDB" id="A0A1V1P9C3"/>
<evidence type="ECO:0000256" key="4">
    <source>
        <dbReference type="ARBA" id="ARBA00023136"/>
    </source>
</evidence>
<keyword evidence="3 5" id="KW-1133">Transmembrane helix</keyword>
<evidence type="ECO:0000256" key="3">
    <source>
        <dbReference type="ARBA" id="ARBA00022989"/>
    </source>
</evidence>
<evidence type="ECO:0000256" key="2">
    <source>
        <dbReference type="ARBA" id="ARBA00022692"/>
    </source>
</evidence>
<accession>A0A1V1P9C3</accession>
<dbReference type="PANTHER" id="PTHR43332:SF2">
    <property type="entry name" value="INNER MEMBRANE TRANSPORT PERMEASE YADH"/>
    <property type="match status" value="1"/>
</dbReference>
<evidence type="ECO:0000313" key="8">
    <source>
        <dbReference type="Proteomes" id="UP000189670"/>
    </source>
</evidence>
<protein>
    <submittedName>
        <fullName evidence="7">ABC-2 type transporter</fullName>
    </submittedName>
</protein>
<dbReference type="EMBL" id="ATBP01000275">
    <property type="protein sequence ID" value="ETR71388.1"/>
    <property type="molecule type" value="Genomic_DNA"/>
</dbReference>